<accession>Q919L8</accession>
<feature type="transmembrane region" description="Helical" evidence="1">
    <location>
        <begin position="95"/>
        <end position="122"/>
    </location>
</feature>
<sequence>MMDGWLNWRGVYIAPNVISVHNQDRESSWAQFFTELGKVDLNRTFRLGLTVSDVENFDYHQPLFINTKTGTVSSIAPVESAVRNIQRAKTYRPPVVVPINTLQLLLIYLLVTIALGLSYQYLAAADYYEYNRPGGSR</sequence>
<keyword evidence="1" id="KW-1133">Transmembrane helix</keyword>
<dbReference type="Pfam" id="PF05341">
    <property type="entry name" value="PIF6"/>
    <property type="match status" value="1"/>
</dbReference>
<protein>
    <submittedName>
        <fullName evidence="2">CUN058 similar to AcMNPV ORF68</fullName>
    </submittedName>
</protein>
<dbReference type="EMBL" id="AF403738">
    <property type="protein sequence ID" value="AAK94136.1"/>
    <property type="molecule type" value="Genomic_DNA"/>
</dbReference>
<reference evidence="2 3" key="1">
    <citation type="journal article" date="2001" name="J. Virol.">
        <title>Genome sequence of a baculovirus pathogenic for Culex nigripalpus.</title>
        <authorList>
            <person name="Afonso C.L."/>
            <person name="Tulman E.R."/>
            <person name="Lu Z."/>
            <person name="Balinsky C.A."/>
            <person name="Moser B.A."/>
            <person name="Becnel J.J."/>
            <person name="Rock D.L."/>
            <person name="Kutish G.F."/>
        </authorList>
    </citation>
    <scope>NUCLEOTIDE SEQUENCE [LARGE SCALE GENOMIC DNA]</scope>
    <source>
        <strain evidence="3">Isolate Florida/1997</strain>
    </source>
</reference>
<dbReference type="InterPro" id="IPR008005">
    <property type="entry name" value="PIF6"/>
</dbReference>
<proteinExistence type="predicted"/>
<dbReference type="GeneID" id="921934"/>
<evidence type="ECO:0000313" key="2">
    <source>
        <dbReference type="EMBL" id="AAK94136.1"/>
    </source>
</evidence>
<gene>
    <name evidence="2" type="primary">CUN058</name>
</gene>
<evidence type="ECO:0000313" key="3">
    <source>
        <dbReference type="Proteomes" id="UP000006635"/>
    </source>
</evidence>
<dbReference type="KEGG" id="vg:921934"/>
<keyword evidence="3" id="KW-1185">Reference proteome</keyword>
<keyword evidence="1" id="KW-0472">Membrane</keyword>
<dbReference type="RefSeq" id="NP_203362.1">
    <property type="nucleotide sequence ID" value="NC_003084.1"/>
</dbReference>
<keyword evidence="1" id="KW-0812">Transmembrane</keyword>
<name>Q919L8_NPVCO</name>
<dbReference type="Proteomes" id="UP000006635">
    <property type="component" value="Segment"/>
</dbReference>
<organismHost>
    <name type="scientific">Culex nigripalpus</name>
    <dbReference type="NCBI Taxonomy" id="42429"/>
</organismHost>
<evidence type="ECO:0000256" key="1">
    <source>
        <dbReference type="SAM" id="Phobius"/>
    </source>
</evidence>
<organism evidence="2 3">
    <name type="scientific">Culex nigripalpus nucleopolyhedrovirus (isolate Florida/1997)</name>
    <name type="common">CuniNPV</name>
    <dbReference type="NCBI Taxonomy" id="645993"/>
    <lineage>
        <taxon>Viruses</taxon>
        <taxon>Viruses incertae sedis</taxon>
        <taxon>Naldaviricetes</taxon>
        <taxon>Lefavirales</taxon>
        <taxon>Baculoviridae</taxon>
        <taxon>Deltabaculovirus</taxon>
    </lineage>
</organism>